<dbReference type="InterPro" id="IPR027417">
    <property type="entry name" value="P-loop_NTPase"/>
</dbReference>
<dbReference type="GO" id="GO:0016887">
    <property type="term" value="F:ATP hydrolysis activity"/>
    <property type="evidence" value="ECO:0007669"/>
    <property type="project" value="InterPro"/>
</dbReference>
<evidence type="ECO:0000259" key="6">
    <source>
        <dbReference type="Pfam" id="PF00005"/>
    </source>
</evidence>
<dbReference type="PANTHER" id="PTHR43166">
    <property type="entry name" value="AMINO ACID IMPORT ATP-BINDING PROTEIN"/>
    <property type="match status" value="1"/>
</dbReference>
<sequence length="61" mass="6866">MIEFKGVNKSFYKNTLEIQALKDIDLKVAQKDIYGVIGYSGAGKSTLIRLVNHLKSQHLVM</sequence>
<dbReference type="Gene3D" id="3.40.50.300">
    <property type="entry name" value="P-loop containing nucleotide triphosphate hydrolases"/>
    <property type="match status" value="1"/>
</dbReference>
<feature type="domain" description="ABC transporter" evidence="6">
    <location>
        <begin position="21"/>
        <end position="55"/>
    </location>
</feature>
<name>K9AJC0_9STAP</name>
<keyword evidence="3" id="KW-1278">Translocase</keyword>
<keyword evidence="7" id="KW-0547">Nucleotide-binding</keyword>
<dbReference type="PANTHER" id="PTHR43166:SF30">
    <property type="entry name" value="METHIONINE IMPORT ATP-BINDING PROTEIN METN"/>
    <property type="match status" value="1"/>
</dbReference>
<dbReference type="EMBL" id="AMSQ01000019">
    <property type="protein sequence ID" value="EKU46196.1"/>
    <property type="molecule type" value="Genomic_DNA"/>
</dbReference>
<dbReference type="SUPFAM" id="SSF52540">
    <property type="entry name" value="P-loop containing nucleoside triphosphate hydrolases"/>
    <property type="match status" value="1"/>
</dbReference>
<evidence type="ECO:0000256" key="3">
    <source>
        <dbReference type="ARBA" id="ARBA00022967"/>
    </source>
</evidence>
<dbReference type="InterPro" id="IPR050086">
    <property type="entry name" value="MetN_ABC_transporter-like"/>
</dbReference>
<evidence type="ECO:0000313" key="7">
    <source>
        <dbReference type="EMBL" id="EKU46196.1"/>
    </source>
</evidence>
<proteinExistence type="predicted"/>
<keyword evidence="2" id="KW-1003">Cell membrane</keyword>
<keyword evidence="8" id="KW-1185">Reference proteome</keyword>
<dbReference type="eggNOG" id="COG1135">
    <property type="taxonomic scope" value="Bacteria"/>
</dbReference>
<protein>
    <submittedName>
        <fullName evidence="7">Putative ABC transporter ATP-binding protein</fullName>
    </submittedName>
</protein>
<comment type="caution">
    <text evidence="7">The sequence shown here is derived from an EMBL/GenBank/DDBJ whole genome shotgun (WGS) entry which is preliminary data.</text>
</comment>
<organism evidence="7 8">
    <name type="scientific">Staphylococcus massiliensis S46</name>
    <dbReference type="NCBI Taxonomy" id="1229783"/>
    <lineage>
        <taxon>Bacteria</taxon>
        <taxon>Bacillati</taxon>
        <taxon>Bacillota</taxon>
        <taxon>Bacilli</taxon>
        <taxon>Bacillales</taxon>
        <taxon>Staphylococcaceae</taxon>
        <taxon>Staphylococcus</taxon>
    </lineage>
</organism>
<dbReference type="AlphaFoldDB" id="K9AJC0"/>
<dbReference type="PATRIC" id="fig|1229783.3.peg.1958"/>
<dbReference type="InterPro" id="IPR003439">
    <property type="entry name" value="ABC_transporter-like_ATP-bd"/>
</dbReference>
<dbReference type="Proteomes" id="UP000009885">
    <property type="component" value="Unassembled WGS sequence"/>
</dbReference>
<reference evidence="7 8" key="1">
    <citation type="journal article" date="2013" name="Genome Announc.">
        <title>Genome Sequence of Staphylococcus massiliensis Strain S46, Isolated from the Surface of Healthy Human Skin.</title>
        <authorList>
            <person name="Srivastav R."/>
            <person name="Singh A."/>
            <person name="Jangir P.K."/>
            <person name="Kumari C."/>
            <person name="Muduli S."/>
            <person name="Sharma R."/>
        </authorList>
    </citation>
    <scope>NUCLEOTIDE SEQUENCE [LARGE SCALE GENOMIC DNA]</scope>
    <source>
        <strain evidence="7 8">S46</strain>
    </source>
</reference>
<dbReference type="GO" id="GO:0006865">
    <property type="term" value="P:amino acid transport"/>
    <property type="evidence" value="ECO:0007669"/>
    <property type="project" value="UniProtKB-KW"/>
</dbReference>
<evidence type="ECO:0000313" key="8">
    <source>
        <dbReference type="Proteomes" id="UP000009885"/>
    </source>
</evidence>
<keyword evidence="5" id="KW-0472">Membrane</keyword>
<gene>
    <name evidence="7" type="ORF">C273_09804</name>
</gene>
<dbReference type="GO" id="GO:0005524">
    <property type="term" value="F:ATP binding"/>
    <property type="evidence" value="ECO:0007669"/>
    <property type="project" value="UniProtKB-KW"/>
</dbReference>
<evidence type="ECO:0000256" key="5">
    <source>
        <dbReference type="ARBA" id="ARBA00023136"/>
    </source>
</evidence>
<keyword evidence="1" id="KW-0813">Transport</keyword>
<evidence type="ECO:0000256" key="4">
    <source>
        <dbReference type="ARBA" id="ARBA00022970"/>
    </source>
</evidence>
<dbReference type="Pfam" id="PF00005">
    <property type="entry name" value="ABC_tran"/>
    <property type="match status" value="1"/>
</dbReference>
<dbReference type="STRING" id="1229783.C273_09804"/>
<accession>K9AJC0</accession>
<keyword evidence="7" id="KW-0067">ATP-binding</keyword>
<evidence type="ECO:0000256" key="1">
    <source>
        <dbReference type="ARBA" id="ARBA00022448"/>
    </source>
</evidence>
<evidence type="ECO:0000256" key="2">
    <source>
        <dbReference type="ARBA" id="ARBA00022475"/>
    </source>
</evidence>
<keyword evidence="4" id="KW-0029">Amino-acid transport</keyword>